<dbReference type="KEGG" id="srt:Srot_0925"/>
<organism evidence="2 3">
    <name type="scientific">Segniliparus rotundus (strain ATCC BAA-972 / CDC 1076 / CIP 108378 / DSM 44985 / JCM 13578)</name>
    <dbReference type="NCBI Taxonomy" id="640132"/>
    <lineage>
        <taxon>Bacteria</taxon>
        <taxon>Bacillati</taxon>
        <taxon>Actinomycetota</taxon>
        <taxon>Actinomycetes</taxon>
        <taxon>Mycobacteriales</taxon>
        <taxon>Segniliparaceae</taxon>
        <taxon>Segniliparus</taxon>
    </lineage>
</organism>
<keyword evidence="1" id="KW-1133">Transmembrane helix</keyword>
<feature type="transmembrane region" description="Helical" evidence="1">
    <location>
        <begin position="47"/>
        <end position="64"/>
    </location>
</feature>
<dbReference type="Proteomes" id="UP000002247">
    <property type="component" value="Chromosome"/>
</dbReference>
<dbReference type="PROSITE" id="PS51257">
    <property type="entry name" value="PROKAR_LIPOPROTEIN"/>
    <property type="match status" value="1"/>
</dbReference>
<feature type="transmembrane region" description="Helical" evidence="1">
    <location>
        <begin position="14"/>
        <end position="35"/>
    </location>
</feature>
<evidence type="ECO:0000313" key="3">
    <source>
        <dbReference type="Proteomes" id="UP000002247"/>
    </source>
</evidence>
<proteinExistence type="predicted"/>
<sequence length="93" mass="10682">MTRFHFVRPDLWRLFWSIVGIATASCLLLGTILAVEFAIQAHGKSSPPNYLGLWFFCVFLYSWWLLLSIWQITVPVVLVLGGLLASLRRTRET</sequence>
<evidence type="ECO:0000313" key="2">
    <source>
        <dbReference type="EMBL" id="ADG97399.1"/>
    </source>
</evidence>
<dbReference type="STRING" id="640132.Srot_0925"/>
<name>D6ZEM5_SEGRD</name>
<reference evidence="2 3" key="1">
    <citation type="journal article" date="2010" name="Stand. Genomic Sci.">
        <title>Complete genome sequence of Segniliparus rotundus type strain (CDC 1076).</title>
        <authorList>
            <person name="Sikorski J."/>
            <person name="Lapidus A."/>
            <person name="Copeland A."/>
            <person name="Misra M."/>
            <person name="Glavina Del Rio T."/>
            <person name="Nolan M."/>
            <person name="Lucas S."/>
            <person name="Chen F."/>
            <person name="Tice H."/>
            <person name="Cheng J.F."/>
            <person name="Jando M."/>
            <person name="Schneider S."/>
            <person name="Bruce D."/>
            <person name="Goodwin L."/>
            <person name="Pitluck S."/>
            <person name="Liolios K."/>
            <person name="Mikhailova N."/>
            <person name="Pati A."/>
            <person name="Ivanova N."/>
            <person name="Mavromatis K."/>
            <person name="Chen A."/>
            <person name="Palaniappan K."/>
            <person name="Chertkov O."/>
            <person name="Land M."/>
            <person name="Hauser L."/>
            <person name="Chang Y.J."/>
            <person name="Jeffries C.D."/>
            <person name="Brettin T."/>
            <person name="Detter J.C."/>
            <person name="Han C."/>
            <person name="Rohde M."/>
            <person name="Goker M."/>
            <person name="Bristow J."/>
            <person name="Eisen J.A."/>
            <person name="Markowitz V."/>
            <person name="Hugenholtz P."/>
            <person name="Kyrpides N.C."/>
            <person name="Klenk H.P."/>
        </authorList>
    </citation>
    <scope>NUCLEOTIDE SEQUENCE [LARGE SCALE GENOMIC DNA]</scope>
    <source>
        <strain evidence="3">ATCC BAA-972 / CDC 1076 / CIP 108378 / DSM 44985 / JCM 13578</strain>
    </source>
</reference>
<dbReference type="RefSeq" id="WP_013137855.1">
    <property type="nucleotide sequence ID" value="NC_014168.1"/>
</dbReference>
<dbReference type="HOGENOM" id="CLU_2397913_0_0_11"/>
<keyword evidence="1" id="KW-0472">Membrane</keyword>
<evidence type="ECO:0000256" key="1">
    <source>
        <dbReference type="SAM" id="Phobius"/>
    </source>
</evidence>
<dbReference type="EMBL" id="CP001958">
    <property type="protein sequence ID" value="ADG97399.1"/>
    <property type="molecule type" value="Genomic_DNA"/>
</dbReference>
<keyword evidence="3" id="KW-1185">Reference proteome</keyword>
<accession>D6ZEM5</accession>
<gene>
    <name evidence="2" type="ordered locus">Srot_0925</name>
</gene>
<keyword evidence="1" id="KW-0812">Transmembrane</keyword>
<dbReference type="AlphaFoldDB" id="D6ZEM5"/>
<protein>
    <submittedName>
        <fullName evidence="2">Uncharacterized protein</fullName>
    </submittedName>
</protein>